<dbReference type="InterPro" id="IPR011467">
    <property type="entry name" value="DUF1573"/>
</dbReference>
<dbReference type="Gene3D" id="2.60.40.10">
    <property type="entry name" value="Immunoglobulins"/>
    <property type="match status" value="1"/>
</dbReference>
<protein>
    <submittedName>
        <fullName evidence="1">DUF1573 domain-containing protein</fullName>
    </submittedName>
</protein>
<reference evidence="1 2" key="1">
    <citation type="submission" date="2020-07" db="EMBL/GenBank/DDBJ databases">
        <title>Genomic characterization of Flavobacterium psychrophilum strains.</title>
        <authorList>
            <person name="Castillo D."/>
            <person name="Jorgensen J."/>
            <person name="Middelboe M."/>
        </authorList>
    </citation>
    <scope>NUCLEOTIDE SEQUENCE [LARGE SCALE GENOMIC DNA]</scope>
    <source>
        <strain evidence="1 2">FPS-R7</strain>
    </source>
</reference>
<dbReference type="AlphaFoldDB" id="A0A1Z5HGB6"/>
<dbReference type="RefSeq" id="WP_034097792.1">
    <property type="nucleotide sequence ID" value="NZ_BCNG01000027.1"/>
</dbReference>
<evidence type="ECO:0000313" key="1">
    <source>
        <dbReference type="EMBL" id="QRE03383.1"/>
    </source>
</evidence>
<dbReference type="PANTHER" id="PTHR37833">
    <property type="entry name" value="LIPOPROTEIN-RELATED"/>
    <property type="match status" value="1"/>
</dbReference>
<dbReference type="PANTHER" id="PTHR37833:SF1">
    <property type="entry name" value="SIGNAL PEPTIDE PROTEIN"/>
    <property type="match status" value="1"/>
</dbReference>
<dbReference type="EMBL" id="CP059075">
    <property type="protein sequence ID" value="QRE03383.1"/>
    <property type="molecule type" value="Genomic_DNA"/>
</dbReference>
<name>A0A1Z5HGB6_FLAPS</name>
<dbReference type="InterPro" id="IPR013783">
    <property type="entry name" value="Ig-like_fold"/>
</dbReference>
<organism evidence="1 2">
    <name type="scientific">Flavobacterium psychrophilum</name>
    <dbReference type="NCBI Taxonomy" id="96345"/>
    <lineage>
        <taxon>Bacteria</taxon>
        <taxon>Pseudomonadati</taxon>
        <taxon>Bacteroidota</taxon>
        <taxon>Flavobacteriia</taxon>
        <taxon>Flavobacteriales</taxon>
        <taxon>Flavobacteriaceae</taxon>
        <taxon>Flavobacterium</taxon>
    </lineage>
</organism>
<dbReference type="PROSITE" id="PS51257">
    <property type="entry name" value="PROKAR_LIPOPROTEIN"/>
    <property type="match status" value="1"/>
</dbReference>
<proteinExistence type="predicted"/>
<evidence type="ECO:0000313" key="2">
    <source>
        <dbReference type="Proteomes" id="UP000596329"/>
    </source>
</evidence>
<dbReference type="Proteomes" id="UP000596329">
    <property type="component" value="Chromosome"/>
</dbReference>
<gene>
    <name evidence="1" type="ORF">H0H26_10835</name>
</gene>
<accession>A0A1Z5HGB6</accession>
<dbReference type="Pfam" id="PF07610">
    <property type="entry name" value="DUF1573"/>
    <property type="match status" value="1"/>
</dbReference>
<sequence>MTKNIINFVAVMSLLSTISCKEKADNSSIVLDANNMVVAQYQSGNTVVVPKKNMKSGEYSKIEIENSDFDFGEIMQGDKVSHIFKFKNVGKGDLVILEAKASCGCTVPEWTKTPIKSGESGEVNVIFNSQGKIGQQQKTVTLTTNTEAGNEIIHFKANINPKTGENPAKTK</sequence>